<sequence>MDEIRQGKRAGFSWNSAAGDQTSVSQAEPFAATNIHPTPAKILARI</sequence>
<gene>
    <name evidence="2" type="ORF">ACPOL_5740</name>
</gene>
<proteinExistence type="predicted"/>
<dbReference type="AlphaFoldDB" id="A0A2Z5G8V3"/>
<feature type="region of interest" description="Disordered" evidence="1">
    <location>
        <begin position="1"/>
        <end position="21"/>
    </location>
</feature>
<accession>A0A2Z5G8V3</accession>
<evidence type="ECO:0000313" key="2">
    <source>
        <dbReference type="EMBL" id="AXC14986.1"/>
    </source>
</evidence>
<dbReference type="EMBL" id="CP030840">
    <property type="protein sequence ID" value="AXC14986.1"/>
    <property type="molecule type" value="Genomic_DNA"/>
</dbReference>
<organism evidence="2 3">
    <name type="scientific">Acidisarcina polymorpha</name>
    <dbReference type="NCBI Taxonomy" id="2211140"/>
    <lineage>
        <taxon>Bacteria</taxon>
        <taxon>Pseudomonadati</taxon>
        <taxon>Acidobacteriota</taxon>
        <taxon>Terriglobia</taxon>
        <taxon>Terriglobales</taxon>
        <taxon>Acidobacteriaceae</taxon>
        <taxon>Acidisarcina</taxon>
    </lineage>
</organism>
<keyword evidence="3" id="KW-1185">Reference proteome</keyword>
<name>A0A2Z5G8V3_9BACT</name>
<dbReference type="KEGG" id="abas:ACPOL_5740"/>
<reference evidence="2 3" key="1">
    <citation type="journal article" date="2018" name="Front. Microbiol.">
        <title>Hydrolytic Capabilities as a Key to Environmental Success: Chitinolytic and Cellulolytic Acidobacteria From Acidic Sub-arctic Soils and Boreal Peatlands.</title>
        <authorList>
            <person name="Belova S.E."/>
            <person name="Ravin N.V."/>
            <person name="Pankratov T.A."/>
            <person name="Rakitin A.L."/>
            <person name="Ivanova A.A."/>
            <person name="Beletsky A.V."/>
            <person name="Mardanov A.V."/>
            <person name="Sinninghe Damste J.S."/>
            <person name="Dedysh S.N."/>
        </authorList>
    </citation>
    <scope>NUCLEOTIDE SEQUENCE [LARGE SCALE GENOMIC DNA]</scope>
    <source>
        <strain evidence="2 3">SBC82</strain>
    </source>
</reference>
<evidence type="ECO:0000256" key="1">
    <source>
        <dbReference type="SAM" id="MobiDB-lite"/>
    </source>
</evidence>
<dbReference type="Proteomes" id="UP000253606">
    <property type="component" value="Chromosome"/>
</dbReference>
<protein>
    <submittedName>
        <fullName evidence="2">Uncharacterized protein</fullName>
    </submittedName>
</protein>
<evidence type="ECO:0000313" key="3">
    <source>
        <dbReference type="Proteomes" id="UP000253606"/>
    </source>
</evidence>